<dbReference type="InterPro" id="IPR000014">
    <property type="entry name" value="PAS"/>
</dbReference>
<dbReference type="GO" id="GO:0006355">
    <property type="term" value="P:regulation of DNA-templated transcription"/>
    <property type="evidence" value="ECO:0007669"/>
    <property type="project" value="InterPro"/>
</dbReference>
<dbReference type="PROSITE" id="PS00676">
    <property type="entry name" value="SIGMA54_INTERACT_2"/>
    <property type="match status" value="1"/>
</dbReference>
<gene>
    <name evidence="8" type="ORF">AWB68_04716</name>
</gene>
<dbReference type="InterPro" id="IPR025662">
    <property type="entry name" value="Sigma_54_int_dom_ATP-bd_1"/>
</dbReference>
<dbReference type="GO" id="GO:0005524">
    <property type="term" value="F:ATP binding"/>
    <property type="evidence" value="ECO:0007669"/>
    <property type="project" value="UniProtKB-KW"/>
</dbReference>
<dbReference type="PANTHER" id="PTHR32071">
    <property type="entry name" value="TRANSCRIPTIONAL REGULATORY PROTEIN"/>
    <property type="match status" value="1"/>
</dbReference>
<proteinExistence type="predicted"/>
<dbReference type="CDD" id="cd00009">
    <property type="entry name" value="AAA"/>
    <property type="match status" value="1"/>
</dbReference>
<feature type="domain" description="Sigma-54 factor interaction" evidence="6">
    <location>
        <begin position="161"/>
        <end position="394"/>
    </location>
</feature>
<dbReference type="EMBL" id="FCON02000059">
    <property type="protein sequence ID" value="SAL75159.1"/>
    <property type="molecule type" value="Genomic_DNA"/>
</dbReference>
<keyword evidence="9" id="KW-1185">Reference proteome</keyword>
<dbReference type="Pfam" id="PF25601">
    <property type="entry name" value="AAA_lid_14"/>
    <property type="match status" value="1"/>
</dbReference>
<dbReference type="PROSITE" id="PS00688">
    <property type="entry name" value="SIGMA54_INTERACT_3"/>
    <property type="match status" value="1"/>
</dbReference>
<dbReference type="InterPro" id="IPR002197">
    <property type="entry name" value="HTH_Fis"/>
</dbReference>
<name>A0A158K352_9BURK</name>
<evidence type="ECO:0000259" key="6">
    <source>
        <dbReference type="PROSITE" id="PS50045"/>
    </source>
</evidence>
<dbReference type="PROSITE" id="PS50045">
    <property type="entry name" value="SIGMA54_INTERACT_4"/>
    <property type="match status" value="1"/>
</dbReference>
<dbReference type="Gene3D" id="1.10.10.60">
    <property type="entry name" value="Homeodomain-like"/>
    <property type="match status" value="1"/>
</dbReference>
<keyword evidence="3" id="KW-0805">Transcription regulation</keyword>
<accession>A0A158K352</accession>
<dbReference type="FunFam" id="3.40.50.300:FF:000006">
    <property type="entry name" value="DNA-binding transcriptional regulator NtrC"/>
    <property type="match status" value="1"/>
</dbReference>
<keyword evidence="4" id="KW-0238">DNA-binding</keyword>
<evidence type="ECO:0000256" key="4">
    <source>
        <dbReference type="ARBA" id="ARBA00023125"/>
    </source>
</evidence>
<dbReference type="Pfam" id="PF08448">
    <property type="entry name" value="PAS_4"/>
    <property type="match status" value="1"/>
</dbReference>
<dbReference type="Pfam" id="PF00158">
    <property type="entry name" value="Sigma54_activat"/>
    <property type="match status" value="1"/>
</dbReference>
<dbReference type="PANTHER" id="PTHR32071:SF99">
    <property type="entry name" value="TRANSCRIPTIONAL REGULATORY PROTEIN"/>
    <property type="match status" value="1"/>
</dbReference>
<dbReference type="InterPro" id="IPR027417">
    <property type="entry name" value="P-loop_NTPase"/>
</dbReference>
<dbReference type="CDD" id="cd00130">
    <property type="entry name" value="PAS"/>
    <property type="match status" value="1"/>
</dbReference>
<keyword evidence="1" id="KW-0547">Nucleotide-binding</keyword>
<dbReference type="SUPFAM" id="SSF46689">
    <property type="entry name" value="Homeodomain-like"/>
    <property type="match status" value="1"/>
</dbReference>
<dbReference type="Gene3D" id="1.10.8.60">
    <property type="match status" value="1"/>
</dbReference>
<keyword evidence="5" id="KW-0804">Transcription</keyword>
<dbReference type="PROSITE" id="PS50112">
    <property type="entry name" value="PAS"/>
    <property type="match status" value="1"/>
</dbReference>
<dbReference type="AlphaFoldDB" id="A0A158K352"/>
<dbReference type="InterPro" id="IPR013656">
    <property type="entry name" value="PAS_4"/>
</dbReference>
<dbReference type="InterPro" id="IPR002078">
    <property type="entry name" value="Sigma_54_int"/>
</dbReference>
<evidence type="ECO:0000256" key="2">
    <source>
        <dbReference type="ARBA" id="ARBA00022840"/>
    </source>
</evidence>
<dbReference type="GO" id="GO:0043565">
    <property type="term" value="F:sequence-specific DNA binding"/>
    <property type="evidence" value="ECO:0007669"/>
    <property type="project" value="InterPro"/>
</dbReference>
<dbReference type="Pfam" id="PF02954">
    <property type="entry name" value="HTH_8"/>
    <property type="match status" value="1"/>
</dbReference>
<evidence type="ECO:0000259" key="7">
    <source>
        <dbReference type="PROSITE" id="PS50112"/>
    </source>
</evidence>
<dbReference type="InterPro" id="IPR003593">
    <property type="entry name" value="AAA+_ATPase"/>
</dbReference>
<organism evidence="8 9">
    <name type="scientific">Caballeronia choica</name>
    <dbReference type="NCBI Taxonomy" id="326476"/>
    <lineage>
        <taxon>Bacteria</taxon>
        <taxon>Pseudomonadati</taxon>
        <taxon>Pseudomonadota</taxon>
        <taxon>Betaproteobacteria</taxon>
        <taxon>Burkholderiales</taxon>
        <taxon>Burkholderiaceae</taxon>
        <taxon>Caballeronia</taxon>
    </lineage>
</organism>
<evidence type="ECO:0000313" key="8">
    <source>
        <dbReference type="EMBL" id="SAL75159.1"/>
    </source>
</evidence>
<evidence type="ECO:0000256" key="1">
    <source>
        <dbReference type="ARBA" id="ARBA00022741"/>
    </source>
</evidence>
<dbReference type="PROSITE" id="PS00675">
    <property type="entry name" value="SIGMA54_INTERACT_1"/>
    <property type="match status" value="1"/>
</dbReference>
<dbReference type="InterPro" id="IPR009057">
    <property type="entry name" value="Homeodomain-like_sf"/>
</dbReference>
<dbReference type="SUPFAM" id="SSF55785">
    <property type="entry name" value="PYP-like sensor domain (PAS domain)"/>
    <property type="match status" value="1"/>
</dbReference>
<evidence type="ECO:0000256" key="3">
    <source>
        <dbReference type="ARBA" id="ARBA00023015"/>
    </source>
</evidence>
<sequence>MQNDWTQVPANYNDVLRRAMESLFKTFENLSEGTFIVDADARVVWINKRYAARFGFSDPEQAIGRDCESVIPHSLMREVVMTGKPILLDVLETDREPLVVTRLPLKDDRGETVGAIGFALFDEMKALTPLFAHYSRVQQELIATRQSLAQARRAKYTFASFVGTSVASLEVKRQARRAAQVESPVLLLGETGTGKELLAHAIHGTSTRAAKPLVTVNVAAIPETLLEVEFFGAAPGAYTGADRKGRVGKFELADGGTLFLDEIGDMPLPLQGKLLRVLQDKEFEPLGSNRIVRADVRIIAATSADLPALVAAGRFRADLFYRLNVLTIHAPPLRERLGDIEALAYAILEELATQARPGQAGHFVLQDDALRLLCAYPWPGNVRELRNTLERALMLSDSEHIDARALAPFIGSARLKAPEPSQTAIDEPVTSYADALANFERTFLADALRASGGRVTETAKRIGIGRATLYKKIVALGIEM</sequence>
<dbReference type="InterPro" id="IPR025943">
    <property type="entry name" value="Sigma_54_int_dom_ATP-bd_2"/>
</dbReference>
<dbReference type="RefSeq" id="WP_087646782.1">
    <property type="nucleotide sequence ID" value="NZ_FCON02000059.1"/>
</dbReference>
<evidence type="ECO:0000256" key="5">
    <source>
        <dbReference type="ARBA" id="ARBA00023163"/>
    </source>
</evidence>
<dbReference type="InterPro" id="IPR035965">
    <property type="entry name" value="PAS-like_dom_sf"/>
</dbReference>
<dbReference type="OrthoDB" id="9761705at2"/>
<protein>
    <submittedName>
        <fullName evidence="8">Fis family transcriptional regulator</fullName>
    </submittedName>
</protein>
<dbReference type="InterPro" id="IPR058031">
    <property type="entry name" value="AAA_lid_NorR"/>
</dbReference>
<reference evidence="8" key="1">
    <citation type="submission" date="2016-01" db="EMBL/GenBank/DDBJ databases">
        <authorList>
            <person name="Peeters C."/>
        </authorList>
    </citation>
    <scope>NUCLEOTIDE SEQUENCE [LARGE SCALE GENOMIC DNA]</scope>
    <source>
        <strain evidence="8">LMG 22940</strain>
    </source>
</reference>
<comment type="caution">
    <text evidence="8">The sequence shown here is derived from an EMBL/GenBank/DDBJ whole genome shotgun (WGS) entry which is preliminary data.</text>
</comment>
<dbReference type="SMART" id="SM00382">
    <property type="entry name" value="AAA"/>
    <property type="match status" value="1"/>
</dbReference>
<dbReference type="PRINTS" id="PR01590">
    <property type="entry name" value="HTHFIS"/>
</dbReference>
<dbReference type="Gene3D" id="3.40.50.300">
    <property type="entry name" value="P-loop containing nucleotide triphosphate hydrolases"/>
    <property type="match status" value="1"/>
</dbReference>
<dbReference type="InterPro" id="IPR025944">
    <property type="entry name" value="Sigma_54_int_dom_CS"/>
</dbReference>
<dbReference type="Gene3D" id="3.30.450.20">
    <property type="entry name" value="PAS domain"/>
    <property type="match status" value="1"/>
</dbReference>
<dbReference type="SUPFAM" id="SSF52540">
    <property type="entry name" value="P-loop containing nucleoside triphosphate hydrolases"/>
    <property type="match status" value="1"/>
</dbReference>
<evidence type="ECO:0000313" key="9">
    <source>
        <dbReference type="Proteomes" id="UP000054770"/>
    </source>
</evidence>
<keyword evidence="2" id="KW-0067">ATP-binding</keyword>
<dbReference type="Proteomes" id="UP000054770">
    <property type="component" value="Unassembled WGS sequence"/>
</dbReference>
<feature type="domain" description="PAS" evidence="7">
    <location>
        <begin position="19"/>
        <end position="60"/>
    </location>
</feature>